<evidence type="ECO:0000256" key="2">
    <source>
        <dbReference type="ARBA" id="ARBA00022553"/>
    </source>
</evidence>
<keyword evidence="6 8" id="KW-0418">Kinase</keyword>
<dbReference type="InterPro" id="IPR011761">
    <property type="entry name" value="ATP-grasp"/>
</dbReference>
<dbReference type="InterPro" id="IPR013651">
    <property type="entry name" value="ATP-grasp_RimK-type"/>
</dbReference>
<keyword evidence="5 6" id="KW-0547">Nucleotide-binding</keyword>
<dbReference type="PANTHER" id="PTHR12750">
    <property type="entry name" value="DIPHOSPHOINOSITOL PENTAKISPHOSPHATE KINASE"/>
    <property type="match status" value="1"/>
</dbReference>
<dbReference type="InterPro" id="IPR037446">
    <property type="entry name" value="His_Pase_VIP1"/>
</dbReference>
<dbReference type="Gene3D" id="3.50.30.50">
    <property type="entry name" value="Putative cyclase"/>
    <property type="match status" value="1"/>
</dbReference>
<keyword evidence="9" id="KW-1185">Reference proteome</keyword>
<dbReference type="SUPFAM" id="SSF102198">
    <property type="entry name" value="Putative cyclase"/>
    <property type="match status" value="1"/>
</dbReference>
<keyword evidence="6" id="KW-0963">Cytoplasm</keyword>
<dbReference type="GO" id="GO:0006020">
    <property type="term" value="P:inositol metabolic process"/>
    <property type="evidence" value="ECO:0007669"/>
    <property type="project" value="TreeGrafter"/>
</dbReference>
<dbReference type="GO" id="GO:0052723">
    <property type="term" value="F:inositol hexakisphosphate 1-kinase activity"/>
    <property type="evidence" value="ECO:0007669"/>
    <property type="project" value="RHEA"/>
</dbReference>
<dbReference type="Pfam" id="PF08443">
    <property type="entry name" value="RimK"/>
    <property type="match status" value="1"/>
</dbReference>
<dbReference type="GO" id="GO:0033857">
    <property type="term" value="F:5-diphosphoinositol pentakisphosphate 1-kinase activity"/>
    <property type="evidence" value="ECO:0007669"/>
    <property type="project" value="TreeGrafter"/>
</dbReference>
<evidence type="ECO:0000256" key="6">
    <source>
        <dbReference type="RuleBase" id="RU365032"/>
    </source>
</evidence>
<dbReference type="Pfam" id="PF04199">
    <property type="entry name" value="Cyclase"/>
    <property type="match status" value="1"/>
</dbReference>
<dbReference type="SUPFAM" id="SSF56059">
    <property type="entry name" value="Glutathione synthetase ATP-binding domain-like"/>
    <property type="match status" value="1"/>
</dbReference>
<name>A0A1Q9EJ94_SYMMI</name>
<dbReference type="InterPro" id="IPR007325">
    <property type="entry name" value="KFase/CYL"/>
</dbReference>
<dbReference type="Pfam" id="PF18086">
    <property type="entry name" value="PPIP5K2_N"/>
    <property type="match status" value="1"/>
</dbReference>
<evidence type="ECO:0000259" key="7">
    <source>
        <dbReference type="PROSITE" id="PS50975"/>
    </source>
</evidence>
<evidence type="ECO:0000256" key="3">
    <source>
        <dbReference type="ARBA" id="ARBA00033696"/>
    </source>
</evidence>
<dbReference type="GO" id="GO:0046872">
    <property type="term" value="F:metal ion binding"/>
    <property type="evidence" value="ECO:0007669"/>
    <property type="project" value="InterPro"/>
</dbReference>
<gene>
    <name evidence="8" type="primary">PPIP5K1</name>
    <name evidence="8" type="ORF">AK812_SmicGene9174</name>
</gene>
<evidence type="ECO:0000313" key="8">
    <source>
        <dbReference type="EMBL" id="OLQ07438.1"/>
    </source>
</evidence>
<evidence type="ECO:0000256" key="5">
    <source>
        <dbReference type="PROSITE-ProRule" id="PRU00409"/>
    </source>
</evidence>
<keyword evidence="2" id="KW-0597">Phosphoprotein</keyword>
<dbReference type="Gene3D" id="3.30.470.20">
    <property type="entry name" value="ATP-grasp fold, B domain"/>
    <property type="match status" value="1"/>
</dbReference>
<dbReference type="GO" id="GO:0032958">
    <property type="term" value="P:inositol phosphate biosynthetic process"/>
    <property type="evidence" value="ECO:0007669"/>
    <property type="project" value="TreeGrafter"/>
</dbReference>
<dbReference type="InterPro" id="IPR040557">
    <property type="entry name" value="VIP1_N"/>
</dbReference>
<dbReference type="GO" id="GO:0005829">
    <property type="term" value="C:cytosol"/>
    <property type="evidence" value="ECO:0007669"/>
    <property type="project" value="UniProtKB-SubCell"/>
</dbReference>
<dbReference type="EC" id="2.7.4.24" evidence="6"/>
<comment type="similarity">
    <text evidence="6">Belongs to the histidine acid phosphatase family. VIP1 subfamily.</text>
</comment>
<comment type="caution">
    <text evidence="8">The sequence shown here is derived from an EMBL/GenBank/DDBJ whole genome shotgun (WGS) entry which is preliminary data.</text>
</comment>
<dbReference type="GO" id="GO:0005524">
    <property type="term" value="F:ATP binding"/>
    <property type="evidence" value="ECO:0007669"/>
    <property type="project" value="UniProtKB-UniRule"/>
</dbReference>
<dbReference type="Gene3D" id="3.40.50.11950">
    <property type="match status" value="1"/>
</dbReference>
<proteinExistence type="inferred from homology"/>
<dbReference type="Proteomes" id="UP000186817">
    <property type="component" value="Unassembled WGS sequence"/>
</dbReference>
<dbReference type="GO" id="GO:0019441">
    <property type="term" value="P:L-tryptophan catabolic process to kynurenine"/>
    <property type="evidence" value="ECO:0007669"/>
    <property type="project" value="InterPro"/>
</dbReference>
<keyword evidence="5 6" id="KW-0067">ATP-binding</keyword>
<organism evidence="8 9">
    <name type="scientific">Symbiodinium microadriaticum</name>
    <name type="common">Dinoflagellate</name>
    <name type="synonym">Zooxanthella microadriatica</name>
    <dbReference type="NCBI Taxonomy" id="2951"/>
    <lineage>
        <taxon>Eukaryota</taxon>
        <taxon>Sar</taxon>
        <taxon>Alveolata</taxon>
        <taxon>Dinophyceae</taxon>
        <taxon>Suessiales</taxon>
        <taxon>Symbiodiniaceae</taxon>
        <taxon>Symbiodinium</taxon>
    </lineage>
</organism>
<dbReference type="EMBL" id="LSRX01000139">
    <property type="protein sequence ID" value="OLQ07438.1"/>
    <property type="molecule type" value="Genomic_DNA"/>
</dbReference>
<dbReference type="FunFam" id="3.30.470.20:FF:000036">
    <property type="entry name" value="Inositol hexakisphosphate and diphosphoinositol-pentakisphosphate kinase"/>
    <property type="match status" value="1"/>
</dbReference>
<reference evidence="8 9" key="1">
    <citation type="submission" date="2016-02" db="EMBL/GenBank/DDBJ databases">
        <title>Genome analysis of coral dinoflagellate symbionts highlights evolutionary adaptations to a symbiotic lifestyle.</title>
        <authorList>
            <person name="Aranda M."/>
            <person name="Li Y."/>
            <person name="Liew Y.J."/>
            <person name="Baumgarten S."/>
            <person name="Simakov O."/>
            <person name="Wilson M."/>
            <person name="Piel J."/>
            <person name="Ashoor H."/>
            <person name="Bougouffa S."/>
            <person name="Bajic V.B."/>
            <person name="Ryu T."/>
            <person name="Ravasi T."/>
            <person name="Bayer T."/>
            <person name="Micklem G."/>
            <person name="Kim H."/>
            <person name="Bhak J."/>
            <person name="Lajeunesse T.C."/>
            <person name="Voolstra C.R."/>
        </authorList>
    </citation>
    <scope>NUCLEOTIDE SEQUENCE [LARGE SCALE GENOMIC DNA]</scope>
    <source>
        <strain evidence="8 9">CCMP2467</strain>
    </source>
</reference>
<dbReference type="AlphaFoldDB" id="A0A1Q9EJ94"/>
<evidence type="ECO:0000256" key="1">
    <source>
        <dbReference type="ARBA" id="ARBA00007865"/>
    </source>
</evidence>
<dbReference type="OrthoDB" id="18042at2759"/>
<keyword evidence="6" id="KW-0808">Transferase</keyword>
<evidence type="ECO:0000313" key="9">
    <source>
        <dbReference type="Proteomes" id="UP000186817"/>
    </source>
</evidence>
<comment type="subcellular location">
    <subcellularLocation>
        <location evidence="6">Cytoplasm</location>
        <location evidence="6">Cytosol</location>
    </subcellularLocation>
</comment>
<sequence length="604" mass="66993">MAKITVGICCMKKKLNSDSMAELLQRLQATGKFTIIRFKESMILHEPVENWPIVACLLAFASSGFPLPKAIQYQRLRNPWLVNALEEQEILTDRVQMYERLTEAGIPCPPHTVIDHGSVEPGELVQELDSITWRGQVLPKPFVEKPQDADDHAVWIYHVSGEGGGATKLHRKKGNQSSIRDLTQSHIRENGMYVYEPFMETGGLDIKVYAVGETYAHAEVRKAPAVDGRVERDANGKEVRQTIELTEEEKNMSRMVVRAFKQSVCGFDILRTTDGHSMVCDVNGFSFVKGNKEYFDNAAMNLTKMLVKSSVNPPRTPLRQRIRQQSWFKAIGNFCSMISKLLLFCYIDIAMAKHWDCGWALDECSPSWPTVCALRRTVIRAPETTEPPLARGKQAFELNGGTGTHVDAPSHFIAGGRTIDQLRLNELVDVPLAVVDVSTVCNTDPDHQVTQDELTADEEIQGRILPGSLVCVRTGWAARHREAETRLREGSPGPWTVYHGKGCEEDLHPDYKLPRMHFPGVSAAGAEWLVQNRDMVGLGVDTLSPDAGASEGFKTHHAVLGADRYIVENLNLEGLPARGARVTVAPTALRGAPEAPARVFATLA</sequence>
<comment type="catalytic activity">
    <reaction evidence="3">
        <text>5-diphospho-1D-myo-inositol 1,2,3,4,6-pentakisphosphate + ATP + H(+) = 1,5-bis(diphospho)-1D-myo-inositol 2,3,4,6-tetrakisphosphate + ADP</text>
        <dbReference type="Rhea" id="RHEA:10276"/>
        <dbReference type="ChEBI" id="CHEBI:15378"/>
        <dbReference type="ChEBI" id="CHEBI:30616"/>
        <dbReference type="ChEBI" id="CHEBI:58628"/>
        <dbReference type="ChEBI" id="CHEBI:77983"/>
        <dbReference type="ChEBI" id="CHEBI:456216"/>
        <dbReference type="EC" id="2.7.4.24"/>
    </reaction>
    <physiologicalReaction direction="left-to-right" evidence="3">
        <dbReference type="Rhea" id="RHEA:10277"/>
    </physiologicalReaction>
</comment>
<evidence type="ECO:0000256" key="4">
    <source>
        <dbReference type="ARBA" id="ARBA00034629"/>
    </source>
</evidence>
<dbReference type="GO" id="GO:0004061">
    <property type="term" value="F:arylformamidase activity"/>
    <property type="evidence" value="ECO:0007669"/>
    <property type="project" value="InterPro"/>
</dbReference>
<comment type="function">
    <text evidence="6">Bifunctional inositol kinase that acts in concert with the IP6K kinases to synthesize the diphosphate group-containing inositol pyrophosphates diphosphoinositol pentakisphosphate, PP-InsP5, and bis-diphosphoinositol tetrakisphosphate, (PP)2-InsP4. PP-InsP5 and (PP)2-InsP4, also respectively called InsP7 and InsP8, may regulate a variety of cellular processes, including apoptosis, vesicle trafficking, cytoskeletal dynamics, and exocytosis. Phosphorylates inositol hexakisphosphate (InsP6).</text>
</comment>
<accession>A0A1Q9EJ94</accession>
<comment type="catalytic activity">
    <reaction evidence="4">
        <text>1D-myo-inositol hexakisphosphate + ATP = 1-diphospho-1D-myo-inositol 2,3,4,5,6-pentakisphosphate + ADP</text>
        <dbReference type="Rhea" id="RHEA:37459"/>
        <dbReference type="ChEBI" id="CHEBI:30616"/>
        <dbReference type="ChEBI" id="CHEBI:58130"/>
        <dbReference type="ChEBI" id="CHEBI:74946"/>
        <dbReference type="ChEBI" id="CHEBI:456216"/>
        <dbReference type="EC" id="2.7.4.24"/>
    </reaction>
    <physiologicalReaction direction="left-to-right" evidence="4">
        <dbReference type="Rhea" id="RHEA:37460"/>
    </physiologicalReaction>
</comment>
<feature type="domain" description="ATP-grasp" evidence="7">
    <location>
        <begin position="98"/>
        <end position="311"/>
    </location>
</feature>
<dbReference type="PANTHER" id="PTHR12750:SF9">
    <property type="entry name" value="INOSITOL HEXAKISPHOSPHATE AND DIPHOSPHOINOSITOL-PENTAKISPHOSPHATE KINASE"/>
    <property type="match status" value="1"/>
</dbReference>
<dbReference type="PROSITE" id="PS50975">
    <property type="entry name" value="ATP_GRASP"/>
    <property type="match status" value="1"/>
</dbReference>
<comment type="similarity">
    <text evidence="1">Belongs to the Cyclase 1 superfamily.</text>
</comment>
<protein>
    <recommendedName>
        <fullName evidence="6">Inositol hexakisphosphate and diphosphoinositol-pentakisphosphate kinase</fullName>
        <ecNumber evidence="6">2.7.4.24</ecNumber>
    </recommendedName>
</protein>
<dbReference type="InterPro" id="IPR037175">
    <property type="entry name" value="KFase_sf"/>
</dbReference>